<evidence type="ECO:0000313" key="2">
    <source>
        <dbReference type="EMBL" id="KAF4846151.1"/>
    </source>
</evidence>
<proteinExistence type="predicted"/>
<keyword evidence="3" id="KW-1185">Reference proteome</keyword>
<sequence length="76" mass="8146">MDGFPPSPPLHCFWKPRRTTVGSIPCVAGRSQPVPGDDRQNERRGQRVGFCSQDSGPLPGGTLLAPVKASVPCEDM</sequence>
<dbReference type="EMBL" id="QPMT01000067">
    <property type="protein sequence ID" value="KAF4846151.1"/>
    <property type="molecule type" value="Genomic_DNA"/>
</dbReference>
<comment type="caution">
    <text evidence="2">The sequence shown here is derived from an EMBL/GenBank/DDBJ whole genome shotgun (WGS) entry which is preliminary data.</text>
</comment>
<feature type="region of interest" description="Disordered" evidence="1">
    <location>
        <begin position="24"/>
        <end position="55"/>
    </location>
</feature>
<dbReference type="AlphaFoldDB" id="A0A9P5BNX6"/>
<accession>A0A9P5BNX6</accession>
<evidence type="ECO:0000313" key="3">
    <source>
        <dbReference type="Proteomes" id="UP000711996"/>
    </source>
</evidence>
<reference evidence="2" key="1">
    <citation type="submission" date="2019-06" db="EMBL/GenBank/DDBJ databases">
        <authorList>
            <person name="Gan P."/>
            <person name="Shirasu K."/>
        </authorList>
    </citation>
    <scope>NUCLEOTIDE SEQUENCE [LARGE SCALE GENOMIC DNA]</scope>
    <source>
        <strain evidence="2">CAD2</strain>
    </source>
</reference>
<dbReference type="Proteomes" id="UP000711996">
    <property type="component" value="Unassembled WGS sequence"/>
</dbReference>
<evidence type="ECO:0000256" key="1">
    <source>
        <dbReference type="SAM" id="MobiDB-lite"/>
    </source>
</evidence>
<name>A0A9P5BNX6_COLSI</name>
<gene>
    <name evidence="2" type="ORF">CGCSCA2_v013266</name>
</gene>
<organism evidence="2 3">
    <name type="scientific">Colletotrichum siamense</name>
    <name type="common">Anthracnose fungus</name>
    <dbReference type="NCBI Taxonomy" id="690259"/>
    <lineage>
        <taxon>Eukaryota</taxon>
        <taxon>Fungi</taxon>
        <taxon>Dikarya</taxon>
        <taxon>Ascomycota</taxon>
        <taxon>Pezizomycotina</taxon>
        <taxon>Sordariomycetes</taxon>
        <taxon>Hypocreomycetidae</taxon>
        <taxon>Glomerellales</taxon>
        <taxon>Glomerellaceae</taxon>
        <taxon>Colletotrichum</taxon>
        <taxon>Colletotrichum gloeosporioides species complex</taxon>
    </lineage>
</organism>
<feature type="compositionally biased region" description="Basic and acidic residues" evidence="1">
    <location>
        <begin position="36"/>
        <end position="45"/>
    </location>
</feature>
<protein>
    <submittedName>
        <fullName evidence="2">Uncharacterized protein</fullName>
    </submittedName>
</protein>